<gene>
    <name evidence="2" type="ORF">LARV_03118</name>
</gene>
<keyword evidence="3" id="KW-1185">Reference proteome</keyword>
<dbReference type="EMBL" id="DF967972">
    <property type="protein sequence ID" value="GAP15334.1"/>
    <property type="molecule type" value="Genomic_DNA"/>
</dbReference>
<proteinExistence type="predicted"/>
<dbReference type="RefSeq" id="WP_075074520.1">
    <property type="nucleotide sequence ID" value="NZ_DF967972.1"/>
</dbReference>
<sequence>MKFNTQLFESEHLILTWYDLDQDAAIEAGFTRNLDYAWRMDVDGIPHPLTTFEMKKKREEALKKSEENGSSFCYSLRTKEDNRFLGVVVLPWVSWVNRDAYFYLNFGHEKDEECYFEEAVHITLRYIFEELGLHHTQTWLGSHDDARTARYTRSGMAVEVCQRQMVYRQGRLWDRLSMGISQQDWMQLNAGE</sequence>
<dbReference type="OrthoDB" id="9811523at2"/>
<dbReference type="InterPro" id="IPR000182">
    <property type="entry name" value="GNAT_dom"/>
</dbReference>
<dbReference type="STRING" id="360412.LARV_03118"/>
<keyword evidence="2" id="KW-0808">Transferase</keyword>
<dbReference type="SUPFAM" id="SSF55729">
    <property type="entry name" value="Acyl-CoA N-acyltransferases (Nat)"/>
    <property type="match status" value="1"/>
</dbReference>
<dbReference type="AlphaFoldDB" id="A0A0S7BLG6"/>
<evidence type="ECO:0000313" key="3">
    <source>
        <dbReference type="Proteomes" id="UP000055060"/>
    </source>
</evidence>
<evidence type="ECO:0000259" key="1">
    <source>
        <dbReference type="Pfam" id="PF13302"/>
    </source>
</evidence>
<reference evidence="2" key="1">
    <citation type="submission" date="2015-07" db="EMBL/GenBank/DDBJ databases">
        <title>Draft Genome Sequences of Anaerolinea thermolimosa IMO-1, Bellilinea caldifistulae GOMI-1, Leptolinea tardivitalis YMTK-2, Levilinea saccharolytica KIBI-1,Longilinea arvoryzae KOME-1, Previously Described as Members of the Anaerolineaceae (Chloroflexi).</title>
        <authorList>
            <person name="Sekiguchi Y."/>
            <person name="Ohashi A."/>
            <person name="Matsuura N."/>
            <person name="Tourlousse M.D."/>
        </authorList>
    </citation>
    <scope>NUCLEOTIDE SEQUENCE [LARGE SCALE GENOMIC DNA]</scope>
    <source>
        <strain evidence="2">KOME-1</strain>
    </source>
</reference>
<name>A0A0S7BLG6_9CHLR</name>
<dbReference type="Gene3D" id="3.40.630.30">
    <property type="match status" value="1"/>
</dbReference>
<organism evidence="2">
    <name type="scientific">Longilinea arvoryzae</name>
    <dbReference type="NCBI Taxonomy" id="360412"/>
    <lineage>
        <taxon>Bacteria</taxon>
        <taxon>Bacillati</taxon>
        <taxon>Chloroflexota</taxon>
        <taxon>Anaerolineae</taxon>
        <taxon>Anaerolineales</taxon>
        <taxon>Anaerolineaceae</taxon>
        <taxon>Longilinea</taxon>
    </lineage>
</organism>
<protein>
    <submittedName>
        <fullName evidence="2">Acetyltransferase</fullName>
    </submittedName>
</protein>
<dbReference type="InterPro" id="IPR016181">
    <property type="entry name" value="Acyl_CoA_acyltransferase"/>
</dbReference>
<dbReference type="Proteomes" id="UP000055060">
    <property type="component" value="Unassembled WGS sequence"/>
</dbReference>
<feature type="domain" description="N-acetyltransferase" evidence="1">
    <location>
        <begin position="30"/>
        <end position="136"/>
    </location>
</feature>
<evidence type="ECO:0000313" key="2">
    <source>
        <dbReference type="EMBL" id="GAP15334.1"/>
    </source>
</evidence>
<dbReference type="Pfam" id="PF13302">
    <property type="entry name" value="Acetyltransf_3"/>
    <property type="match status" value="1"/>
</dbReference>
<dbReference type="GO" id="GO:0016747">
    <property type="term" value="F:acyltransferase activity, transferring groups other than amino-acyl groups"/>
    <property type="evidence" value="ECO:0007669"/>
    <property type="project" value="InterPro"/>
</dbReference>
<accession>A0A0S7BLG6</accession>